<gene>
    <name evidence="1" type="ORF">MNB_SV-3-1490</name>
</gene>
<dbReference type="EMBL" id="FPHI01000025">
    <property type="protein sequence ID" value="SFV63970.1"/>
    <property type="molecule type" value="Genomic_DNA"/>
</dbReference>
<sequence>MVEAFRQPVVDREILALLNRGQKLTQSNGRLSKESIKLIVQNIQERLATPAPSRYGKSPLYNIIGFQMNHLKRALLDRSTYKGFVNKY</sequence>
<reference evidence="1" key="1">
    <citation type="submission" date="2016-10" db="EMBL/GenBank/DDBJ databases">
        <authorList>
            <person name="de Groot N.N."/>
        </authorList>
    </citation>
    <scope>NUCLEOTIDE SEQUENCE</scope>
</reference>
<name>A0A1W1CDN0_9ZZZZ</name>
<accession>A0A1W1CDN0</accession>
<dbReference type="InterPro" id="IPR042206">
    <property type="entry name" value="CRISPR-assoc_Cas1_C"/>
</dbReference>
<proteinExistence type="predicted"/>
<evidence type="ECO:0000313" key="1">
    <source>
        <dbReference type="EMBL" id="SFV63970.1"/>
    </source>
</evidence>
<dbReference type="AlphaFoldDB" id="A0A1W1CDN0"/>
<dbReference type="Gene3D" id="1.20.120.920">
    <property type="entry name" value="CRISPR-associated endonuclease Cas1, C-terminal domain"/>
    <property type="match status" value="1"/>
</dbReference>
<protein>
    <submittedName>
        <fullName evidence="1">Uncharacterized protein</fullName>
    </submittedName>
</protein>
<organism evidence="1">
    <name type="scientific">hydrothermal vent metagenome</name>
    <dbReference type="NCBI Taxonomy" id="652676"/>
    <lineage>
        <taxon>unclassified sequences</taxon>
        <taxon>metagenomes</taxon>
        <taxon>ecological metagenomes</taxon>
    </lineage>
</organism>